<dbReference type="RefSeq" id="WP_380650449.1">
    <property type="nucleotide sequence ID" value="NZ_JBHRVQ010000001.1"/>
</dbReference>
<dbReference type="EMBL" id="JBHRVQ010000001">
    <property type="protein sequence ID" value="MFC3387017.1"/>
    <property type="molecule type" value="Genomic_DNA"/>
</dbReference>
<evidence type="ECO:0000256" key="3">
    <source>
        <dbReference type="ARBA" id="ARBA00011738"/>
    </source>
</evidence>
<feature type="domain" description="HTH dtxR-type" evidence="12">
    <location>
        <begin position="1"/>
        <end position="62"/>
    </location>
</feature>
<keyword evidence="14" id="KW-1185">Reference proteome</keyword>
<keyword evidence="5" id="KW-0678">Repressor</keyword>
<keyword evidence="4" id="KW-0963">Cytoplasm</keyword>
<evidence type="ECO:0000256" key="1">
    <source>
        <dbReference type="ARBA" id="ARBA00004496"/>
    </source>
</evidence>
<dbReference type="InterPro" id="IPR050536">
    <property type="entry name" value="DtxR_MntR_Metal-Reg"/>
</dbReference>
<keyword evidence="6" id="KW-0805">Transcription regulation</keyword>
<dbReference type="SMART" id="SM00899">
    <property type="entry name" value="FeoA"/>
    <property type="match status" value="1"/>
</dbReference>
<evidence type="ECO:0000313" key="14">
    <source>
        <dbReference type="Proteomes" id="UP001595637"/>
    </source>
</evidence>
<comment type="similarity">
    <text evidence="2">Belongs to the DtxR/MntR family.</text>
</comment>
<dbReference type="InterPro" id="IPR007167">
    <property type="entry name" value="Fe-transptr_FeoA-like"/>
</dbReference>
<evidence type="ECO:0000256" key="5">
    <source>
        <dbReference type="ARBA" id="ARBA00022491"/>
    </source>
</evidence>
<dbReference type="Proteomes" id="UP001595637">
    <property type="component" value="Unassembled WGS sequence"/>
</dbReference>
<evidence type="ECO:0000256" key="4">
    <source>
        <dbReference type="ARBA" id="ARBA00022490"/>
    </source>
</evidence>
<keyword evidence="9" id="KW-0804">Transcription</keyword>
<keyword evidence="7" id="KW-0238">DNA-binding</keyword>
<dbReference type="InterPro" id="IPR022689">
    <property type="entry name" value="Iron_dep_repressor"/>
</dbReference>
<dbReference type="InterPro" id="IPR001367">
    <property type="entry name" value="Fe_dep_repressor"/>
</dbReference>
<evidence type="ECO:0000256" key="9">
    <source>
        <dbReference type="ARBA" id="ARBA00023163"/>
    </source>
</evidence>
<dbReference type="SMART" id="SM00529">
    <property type="entry name" value="HTH_DTXR"/>
    <property type="match status" value="1"/>
</dbReference>
<dbReference type="Pfam" id="PF01325">
    <property type="entry name" value="Fe_dep_repress"/>
    <property type="match status" value="1"/>
</dbReference>
<dbReference type="PANTHER" id="PTHR33238:SF11">
    <property type="entry name" value="TRANSCRIPTIONAL REGULATOR MNTR"/>
    <property type="match status" value="1"/>
</dbReference>
<dbReference type="Gene3D" id="1.10.60.10">
    <property type="entry name" value="Iron dependent repressor, metal binding and dimerisation domain"/>
    <property type="match status" value="1"/>
</dbReference>
<proteinExistence type="inferred from homology"/>
<dbReference type="InterPro" id="IPR036390">
    <property type="entry name" value="WH_DNA-bd_sf"/>
</dbReference>
<reference evidence="14" key="1">
    <citation type="journal article" date="2019" name="Int. J. Syst. Evol. Microbiol.">
        <title>The Global Catalogue of Microorganisms (GCM) 10K type strain sequencing project: providing services to taxonomists for standard genome sequencing and annotation.</title>
        <authorList>
            <consortium name="The Broad Institute Genomics Platform"/>
            <consortium name="The Broad Institute Genome Sequencing Center for Infectious Disease"/>
            <person name="Wu L."/>
            <person name="Ma J."/>
        </authorList>
    </citation>
    <scope>NUCLEOTIDE SEQUENCE [LARGE SCALE GENOMIC DNA]</scope>
    <source>
        <strain evidence="14">CCM 7756</strain>
    </source>
</reference>
<dbReference type="SUPFAM" id="SSF47979">
    <property type="entry name" value="Iron-dependent repressor protein, dimerization domain"/>
    <property type="match status" value="1"/>
</dbReference>
<dbReference type="InterPro" id="IPR036388">
    <property type="entry name" value="WH-like_DNA-bd_sf"/>
</dbReference>
<keyword evidence="8" id="KW-0010">Activator</keyword>
<evidence type="ECO:0000313" key="13">
    <source>
        <dbReference type="EMBL" id="MFC3387017.1"/>
    </source>
</evidence>
<dbReference type="Pfam" id="PF02742">
    <property type="entry name" value="Fe_dep_repr_C"/>
    <property type="match status" value="1"/>
</dbReference>
<dbReference type="PROSITE" id="PS50944">
    <property type="entry name" value="HTH_DTXR"/>
    <property type="match status" value="1"/>
</dbReference>
<evidence type="ECO:0000256" key="7">
    <source>
        <dbReference type="ARBA" id="ARBA00023125"/>
    </source>
</evidence>
<keyword evidence="10" id="KW-0464">Manganese</keyword>
<dbReference type="InterPro" id="IPR038157">
    <property type="entry name" value="FeoA_core_dom"/>
</dbReference>
<evidence type="ECO:0000259" key="12">
    <source>
        <dbReference type="PROSITE" id="PS50944"/>
    </source>
</evidence>
<dbReference type="Gene3D" id="2.30.30.90">
    <property type="match status" value="1"/>
</dbReference>
<dbReference type="Pfam" id="PF04023">
    <property type="entry name" value="FeoA"/>
    <property type="match status" value="1"/>
</dbReference>
<protein>
    <recommendedName>
        <fullName evidence="11">Manganese transport regulator</fullName>
    </recommendedName>
</protein>
<name>A0ABV7N0D6_9STAP</name>
<sequence length="218" mass="24937">MSPTKEDYLKILFELGGRTEQVPNKEIANRLSISPPTVTEMMNSLVKSGWVVYTPYRGSKLTHEGTEYAKKMIRKHRLWEVFLVKHLGFSINDVHSEAELLEHTTSNVLADKLEQYLDYPEHCPHGGAISVDRMDEQEVRSIHLTEAEIGMPVRISRIVDDEKLLQYFESHSLGIGDEITVKERDSALDLIALHHGTSDKEIQISQTIAQYLFVEYIT</sequence>
<dbReference type="InterPro" id="IPR022687">
    <property type="entry name" value="HTH_DTXR"/>
</dbReference>
<dbReference type="PANTHER" id="PTHR33238">
    <property type="entry name" value="IRON (METAL) DEPENDENT REPRESSOR, DTXR FAMILY"/>
    <property type="match status" value="1"/>
</dbReference>
<evidence type="ECO:0000256" key="11">
    <source>
        <dbReference type="ARBA" id="ARBA00032593"/>
    </source>
</evidence>
<comment type="subcellular location">
    <subcellularLocation>
        <location evidence="1">Cytoplasm</location>
    </subcellularLocation>
</comment>
<evidence type="ECO:0000256" key="6">
    <source>
        <dbReference type="ARBA" id="ARBA00023015"/>
    </source>
</evidence>
<comment type="subunit">
    <text evidence="3">Homodimer.</text>
</comment>
<organism evidence="13 14">
    <name type="scientific">Salinicoccus sesuvii</name>
    <dbReference type="NCBI Taxonomy" id="868281"/>
    <lineage>
        <taxon>Bacteria</taxon>
        <taxon>Bacillati</taxon>
        <taxon>Bacillota</taxon>
        <taxon>Bacilli</taxon>
        <taxon>Bacillales</taxon>
        <taxon>Staphylococcaceae</taxon>
        <taxon>Salinicoccus</taxon>
    </lineage>
</organism>
<evidence type="ECO:0000256" key="2">
    <source>
        <dbReference type="ARBA" id="ARBA00007871"/>
    </source>
</evidence>
<dbReference type="InterPro" id="IPR036421">
    <property type="entry name" value="Fe_dep_repressor_sf"/>
</dbReference>
<dbReference type="Gene3D" id="1.10.10.10">
    <property type="entry name" value="Winged helix-like DNA-binding domain superfamily/Winged helix DNA-binding domain"/>
    <property type="match status" value="1"/>
</dbReference>
<evidence type="ECO:0000256" key="8">
    <source>
        <dbReference type="ARBA" id="ARBA00023159"/>
    </source>
</evidence>
<evidence type="ECO:0000256" key="10">
    <source>
        <dbReference type="ARBA" id="ARBA00023211"/>
    </source>
</evidence>
<dbReference type="SUPFAM" id="SSF46785">
    <property type="entry name" value="Winged helix' DNA-binding domain"/>
    <property type="match status" value="1"/>
</dbReference>
<comment type="caution">
    <text evidence="13">The sequence shown here is derived from an EMBL/GenBank/DDBJ whole genome shotgun (WGS) entry which is preliminary data.</text>
</comment>
<accession>A0ABV7N0D6</accession>
<gene>
    <name evidence="13" type="ORF">ACFOEO_00160</name>
</gene>